<dbReference type="InterPro" id="IPR053196">
    <property type="entry name" value="Lipoprotein_YbaY-like"/>
</dbReference>
<name>A0A514BS69_9GAMM</name>
<dbReference type="AlphaFoldDB" id="A0A514BS69"/>
<dbReference type="SUPFAM" id="SSF141488">
    <property type="entry name" value="YdhA-like"/>
    <property type="match status" value="1"/>
</dbReference>
<evidence type="ECO:0000256" key="5">
    <source>
        <dbReference type="SAM" id="SignalP"/>
    </source>
</evidence>
<dbReference type="KEGG" id="lyj:FKV23_09110"/>
<evidence type="ECO:0000256" key="1">
    <source>
        <dbReference type="ARBA" id="ARBA00022729"/>
    </source>
</evidence>
<dbReference type="Pfam" id="PF09619">
    <property type="entry name" value="YscW"/>
    <property type="match status" value="1"/>
</dbReference>
<keyword evidence="3" id="KW-0564">Palmitate</keyword>
<sequence>MSRLHVATLPASLLCATLLCAMLAACGSGTPTGNAGDTPETTEATSASITGTVVYRERMMLPPGSRLQVQLVDTLLADTPRAVVAETTVEDAGASPIAFTLDYDPASIRDNGMYGLHASLYGPDNRLMFVTDTRHAVAPGSEAPVELLMRQVPAGEVATPSGPSADIRRSHWQCGELRVDSSFDPAIDATTLSWSGRTLVLPQTVTASGERYADEHGNEFRSKGDSAMLTLSGRPQVQCTSADSPSPWTEAAERGIAFRAAGNEPGWWVEVGSGAAPAMNAVLDYGERSLEIARAQPGGNGYSGSTADGVAVRLSIERRACEDGMSGEAFDARAELRVGDNTYTGCGAFLRD</sequence>
<keyword evidence="2" id="KW-0472">Membrane</keyword>
<dbReference type="PROSITE" id="PS51257">
    <property type="entry name" value="PROKAR_LIPOPROTEIN"/>
    <property type="match status" value="1"/>
</dbReference>
<evidence type="ECO:0000256" key="4">
    <source>
        <dbReference type="ARBA" id="ARBA00023288"/>
    </source>
</evidence>
<dbReference type="Gene3D" id="2.40.128.200">
    <property type="match status" value="1"/>
</dbReference>
<feature type="signal peptide" evidence="5">
    <location>
        <begin position="1"/>
        <end position="35"/>
    </location>
</feature>
<dbReference type="OrthoDB" id="5348860at2"/>
<dbReference type="InterPro" id="IPR018660">
    <property type="entry name" value="MliC"/>
</dbReference>
<protein>
    <recommendedName>
        <fullName evidence="6">C-type lysozyme inhibitor domain-containing protein</fullName>
    </recommendedName>
</protein>
<dbReference type="RefSeq" id="WP_141623569.1">
    <property type="nucleotide sequence ID" value="NZ_CP041242.1"/>
</dbReference>
<proteinExistence type="predicted"/>
<dbReference type="InterPro" id="IPR039366">
    <property type="entry name" value="Pilotin"/>
</dbReference>
<dbReference type="PANTHER" id="PTHR38013">
    <property type="entry name" value="GLYCOPROTEIN/POLYSACCHARIDE METABOLISM"/>
    <property type="match status" value="1"/>
</dbReference>
<evidence type="ECO:0000313" key="7">
    <source>
        <dbReference type="EMBL" id="QDH70234.1"/>
    </source>
</evidence>
<evidence type="ECO:0000256" key="2">
    <source>
        <dbReference type="ARBA" id="ARBA00023136"/>
    </source>
</evidence>
<dbReference type="InterPro" id="IPR036328">
    <property type="entry name" value="MliC_sf"/>
</dbReference>
<accession>A0A514BS69</accession>
<feature type="chain" id="PRO_5022221944" description="C-type lysozyme inhibitor domain-containing protein" evidence="5">
    <location>
        <begin position="36"/>
        <end position="352"/>
    </location>
</feature>
<evidence type="ECO:0000313" key="8">
    <source>
        <dbReference type="Proteomes" id="UP000317199"/>
    </source>
</evidence>
<feature type="domain" description="C-type lysozyme inhibitor" evidence="6">
    <location>
        <begin position="172"/>
        <end position="235"/>
    </location>
</feature>
<evidence type="ECO:0000259" key="6">
    <source>
        <dbReference type="Pfam" id="PF09864"/>
    </source>
</evidence>
<dbReference type="Pfam" id="PF09864">
    <property type="entry name" value="MliC"/>
    <property type="match status" value="1"/>
</dbReference>
<keyword evidence="4" id="KW-0449">Lipoprotein</keyword>
<reference evidence="7 8" key="1">
    <citation type="submission" date="2019-06" db="EMBL/GenBank/DDBJ databases">
        <title>Lysobacter alkalisoli sp. nov. isolated from saline-alkali soil.</title>
        <authorList>
            <person name="Sun J.-Q."/>
            <person name="Xu L."/>
        </authorList>
    </citation>
    <scope>NUCLEOTIDE SEQUENCE [LARGE SCALE GENOMIC DNA]</scope>
    <source>
        <strain evidence="7 8">SJ-36</strain>
    </source>
</reference>
<gene>
    <name evidence="7" type="ORF">FKV23_09110</name>
</gene>
<dbReference type="Proteomes" id="UP000317199">
    <property type="component" value="Chromosome"/>
</dbReference>
<keyword evidence="8" id="KW-1185">Reference proteome</keyword>
<dbReference type="EMBL" id="CP041242">
    <property type="protein sequence ID" value="QDH70234.1"/>
    <property type="molecule type" value="Genomic_DNA"/>
</dbReference>
<keyword evidence="1 5" id="KW-0732">Signal</keyword>
<dbReference type="PANTHER" id="PTHR38013:SF1">
    <property type="entry name" value="GLYCOPROTEIN_POLYSACCHARIDE METABOLISM"/>
    <property type="match status" value="1"/>
</dbReference>
<organism evidence="7 8">
    <name type="scientific">Marilutibacter alkalisoli</name>
    <dbReference type="NCBI Taxonomy" id="2591633"/>
    <lineage>
        <taxon>Bacteria</taxon>
        <taxon>Pseudomonadati</taxon>
        <taxon>Pseudomonadota</taxon>
        <taxon>Gammaproteobacteria</taxon>
        <taxon>Lysobacterales</taxon>
        <taxon>Lysobacteraceae</taxon>
        <taxon>Marilutibacter</taxon>
    </lineage>
</organism>
<evidence type="ECO:0000256" key="3">
    <source>
        <dbReference type="ARBA" id="ARBA00023139"/>
    </source>
</evidence>